<dbReference type="CDD" id="cd06261">
    <property type="entry name" value="TM_PBP2"/>
    <property type="match status" value="1"/>
</dbReference>
<dbReference type="RefSeq" id="WP_133800473.1">
    <property type="nucleotide sequence ID" value="NZ_SNWQ01000006.1"/>
</dbReference>
<evidence type="ECO:0000256" key="2">
    <source>
        <dbReference type="ARBA" id="ARBA00022448"/>
    </source>
</evidence>
<gene>
    <name evidence="10" type="ORF">EV643_10647</name>
</gene>
<feature type="compositionally biased region" description="Basic residues" evidence="8">
    <location>
        <begin position="13"/>
        <end position="26"/>
    </location>
</feature>
<comment type="caution">
    <text evidence="10">The sequence shown here is derived from an EMBL/GenBank/DDBJ whole genome shotgun (WGS) entry which is preliminary data.</text>
</comment>
<keyword evidence="11" id="KW-1185">Reference proteome</keyword>
<dbReference type="GO" id="GO:0005886">
    <property type="term" value="C:plasma membrane"/>
    <property type="evidence" value="ECO:0007669"/>
    <property type="project" value="UniProtKB-SubCell"/>
</dbReference>
<dbReference type="Proteomes" id="UP000295388">
    <property type="component" value="Unassembled WGS sequence"/>
</dbReference>
<evidence type="ECO:0000256" key="6">
    <source>
        <dbReference type="ARBA" id="ARBA00023136"/>
    </source>
</evidence>
<evidence type="ECO:0000313" key="10">
    <source>
        <dbReference type="EMBL" id="TDO49078.1"/>
    </source>
</evidence>
<keyword evidence="2 7" id="KW-0813">Transport</keyword>
<keyword evidence="3" id="KW-1003">Cell membrane</keyword>
<dbReference type="InterPro" id="IPR051393">
    <property type="entry name" value="ABC_transporter_permease"/>
</dbReference>
<organism evidence="10 11">
    <name type="scientific">Kribbella caucasensis</name>
    <dbReference type="NCBI Taxonomy" id="2512215"/>
    <lineage>
        <taxon>Bacteria</taxon>
        <taxon>Bacillati</taxon>
        <taxon>Actinomycetota</taxon>
        <taxon>Actinomycetes</taxon>
        <taxon>Propionibacteriales</taxon>
        <taxon>Kribbellaceae</taxon>
        <taxon>Kribbella</taxon>
    </lineage>
</organism>
<keyword evidence="6 7" id="KW-0472">Membrane</keyword>
<feature type="transmembrane region" description="Helical" evidence="7">
    <location>
        <begin position="251"/>
        <end position="271"/>
    </location>
</feature>
<keyword evidence="5 7" id="KW-1133">Transmembrane helix</keyword>
<evidence type="ECO:0000256" key="8">
    <source>
        <dbReference type="SAM" id="MobiDB-lite"/>
    </source>
</evidence>
<sequence>MTATALRPARPQTKTKRRTAGTPPRRRRRQNLAGWLFVGPVIFGVLFFQLAPVAASLVVSLTNWSGLNQPKFLGLGNYVELFRADDTFYDSLRNTVVFTIAVVASTIMLGLGLAVLCNQKVKGIGIFRTLYYSPVVTNVVAIGFVWFWLYEPDNGLFNSTLKTIGIDGPAWLSDTRTALVAVIVVAIWQGVGYPMVILLAGLQSIDQSLLEAATVDGATAWRRFWSVVVPLLTPSLFFLTITQFISSFQVFGIIYVMTSGGPNNATSVFIFHIYEAAFGHGRLGYASAMGWVLFIIVGFVTAVQWKLEKRWVHYDN</sequence>
<feature type="transmembrane region" description="Helical" evidence="7">
    <location>
        <begin position="35"/>
        <end position="59"/>
    </location>
</feature>
<keyword evidence="10" id="KW-0762">Sugar transport</keyword>
<dbReference type="GO" id="GO:0055085">
    <property type="term" value="P:transmembrane transport"/>
    <property type="evidence" value="ECO:0007669"/>
    <property type="project" value="InterPro"/>
</dbReference>
<keyword evidence="4 7" id="KW-0812">Transmembrane</keyword>
<comment type="similarity">
    <text evidence="7">Belongs to the binding-protein-dependent transport system permease family.</text>
</comment>
<evidence type="ECO:0000256" key="5">
    <source>
        <dbReference type="ARBA" id="ARBA00022989"/>
    </source>
</evidence>
<protein>
    <submittedName>
        <fullName evidence="10">Multiple sugar transport system permease protein</fullName>
    </submittedName>
</protein>
<dbReference type="Gene3D" id="1.10.3720.10">
    <property type="entry name" value="MetI-like"/>
    <property type="match status" value="1"/>
</dbReference>
<proteinExistence type="inferred from homology"/>
<feature type="transmembrane region" description="Helical" evidence="7">
    <location>
        <begin position="178"/>
        <end position="202"/>
    </location>
</feature>
<reference evidence="10 11" key="1">
    <citation type="submission" date="2019-03" db="EMBL/GenBank/DDBJ databases">
        <title>Genomic Encyclopedia of Type Strains, Phase III (KMG-III): the genomes of soil and plant-associated and newly described type strains.</title>
        <authorList>
            <person name="Whitman W."/>
        </authorList>
    </citation>
    <scope>NUCLEOTIDE SEQUENCE [LARGE SCALE GENOMIC DNA]</scope>
    <source>
        <strain evidence="10 11">VKM Ac-2527</strain>
    </source>
</reference>
<dbReference type="PROSITE" id="PS50928">
    <property type="entry name" value="ABC_TM1"/>
    <property type="match status" value="1"/>
</dbReference>
<dbReference type="AlphaFoldDB" id="A0A4R6KF38"/>
<dbReference type="InterPro" id="IPR000515">
    <property type="entry name" value="MetI-like"/>
</dbReference>
<feature type="transmembrane region" description="Helical" evidence="7">
    <location>
        <begin position="223"/>
        <end position="245"/>
    </location>
</feature>
<dbReference type="OrthoDB" id="9804439at2"/>
<evidence type="ECO:0000313" key="11">
    <source>
        <dbReference type="Proteomes" id="UP000295388"/>
    </source>
</evidence>
<evidence type="ECO:0000256" key="1">
    <source>
        <dbReference type="ARBA" id="ARBA00004651"/>
    </source>
</evidence>
<comment type="subcellular location">
    <subcellularLocation>
        <location evidence="1 7">Cell membrane</location>
        <topology evidence="1 7">Multi-pass membrane protein</topology>
    </subcellularLocation>
</comment>
<feature type="transmembrane region" description="Helical" evidence="7">
    <location>
        <begin position="283"/>
        <end position="305"/>
    </location>
</feature>
<dbReference type="PANTHER" id="PTHR30193">
    <property type="entry name" value="ABC TRANSPORTER PERMEASE PROTEIN"/>
    <property type="match status" value="1"/>
</dbReference>
<feature type="domain" description="ABC transmembrane type-1" evidence="9">
    <location>
        <begin position="92"/>
        <end position="304"/>
    </location>
</feature>
<dbReference type="EMBL" id="SNWQ01000006">
    <property type="protein sequence ID" value="TDO49078.1"/>
    <property type="molecule type" value="Genomic_DNA"/>
</dbReference>
<feature type="transmembrane region" description="Helical" evidence="7">
    <location>
        <begin position="96"/>
        <end position="117"/>
    </location>
</feature>
<dbReference type="PANTHER" id="PTHR30193:SF37">
    <property type="entry name" value="INNER MEMBRANE ABC TRANSPORTER PERMEASE PROTEIN YCJO"/>
    <property type="match status" value="1"/>
</dbReference>
<accession>A0A4R6KF38</accession>
<dbReference type="SUPFAM" id="SSF160964">
    <property type="entry name" value="MalF N-terminal region-like"/>
    <property type="match status" value="1"/>
</dbReference>
<dbReference type="InterPro" id="IPR035906">
    <property type="entry name" value="MetI-like_sf"/>
</dbReference>
<dbReference type="Pfam" id="PF00528">
    <property type="entry name" value="BPD_transp_1"/>
    <property type="match status" value="1"/>
</dbReference>
<feature type="region of interest" description="Disordered" evidence="8">
    <location>
        <begin position="1"/>
        <end position="26"/>
    </location>
</feature>
<evidence type="ECO:0000259" key="9">
    <source>
        <dbReference type="PROSITE" id="PS50928"/>
    </source>
</evidence>
<feature type="transmembrane region" description="Helical" evidence="7">
    <location>
        <begin position="129"/>
        <end position="149"/>
    </location>
</feature>
<name>A0A4R6KF38_9ACTN</name>
<dbReference type="SUPFAM" id="SSF161098">
    <property type="entry name" value="MetI-like"/>
    <property type="match status" value="1"/>
</dbReference>
<evidence type="ECO:0000256" key="4">
    <source>
        <dbReference type="ARBA" id="ARBA00022692"/>
    </source>
</evidence>
<evidence type="ECO:0000256" key="7">
    <source>
        <dbReference type="RuleBase" id="RU363032"/>
    </source>
</evidence>
<evidence type="ECO:0000256" key="3">
    <source>
        <dbReference type="ARBA" id="ARBA00022475"/>
    </source>
</evidence>